<keyword evidence="2" id="KW-1185">Reference proteome</keyword>
<comment type="caution">
    <text evidence="1">The sequence shown here is derived from an EMBL/GenBank/DDBJ whole genome shotgun (WGS) entry which is preliminary data.</text>
</comment>
<proteinExistence type="predicted"/>
<evidence type="ECO:0000313" key="1">
    <source>
        <dbReference type="EMBL" id="KRY83041.1"/>
    </source>
</evidence>
<evidence type="ECO:0000313" key="2">
    <source>
        <dbReference type="Proteomes" id="UP000054995"/>
    </source>
</evidence>
<name>A0A0V1FBA9_TRIPS</name>
<dbReference type="Proteomes" id="UP000054995">
    <property type="component" value="Unassembled WGS sequence"/>
</dbReference>
<protein>
    <submittedName>
        <fullName evidence="1">Uncharacterized protein</fullName>
    </submittedName>
</protein>
<reference evidence="1 2" key="1">
    <citation type="submission" date="2015-01" db="EMBL/GenBank/DDBJ databases">
        <title>Evolution of Trichinella species and genotypes.</title>
        <authorList>
            <person name="Korhonen P.K."/>
            <person name="Edoardo P."/>
            <person name="Giuseppe L.R."/>
            <person name="Gasser R.B."/>
        </authorList>
    </citation>
    <scope>NUCLEOTIDE SEQUENCE [LARGE SCALE GENOMIC DNA]</scope>
    <source>
        <strain evidence="1">ISS470</strain>
    </source>
</reference>
<dbReference type="AlphaFoldDB" id="A0A0V1FBA9"/>
<dbReference type="EMBL" id="JYDT01000153">
    <property type="protein sequence ID" value="KRY83041.1"/>
    <property type="molecule type" value="Genomic_DNA"/>
</dbReference>
<accession>A0A0V1FBA9</accession>
<gene>
    <name evidence="1" type="ORF">T4D_11387</name>
</gene>
<sequence length="60" mass="7342">MKINSRCFNLMQTLTLDKPNINYDDDKLFNWYVFALKISQLDETWYKEKAHFCHTEYIGF</sequence>
<organism evidence="1 2">
    <name type="scientific">Trichinella pseudospiralis</name>
    <name type="common">Parasitic roundworm</name>
    <dbReference type="NCBI Taxonomy" id="6337"/>
    <lineage>
        <taxon>Eukaryota</taxon>
        <taxon>Metazoa</taxon>
        <taxon>Ecdysozoa</taxon>
        <taxon>Nematoda</taxon>
        <taxon>Enoplea</taxon>
        <taxon>Dorylaimia</taxon>
        <taxon>Trichinellida</taxon>
        <taxon>Trichinellidae</taxon>
        <taxon>Trichinella</taxon>
    </lineage>
</organism>